<dbReference type="Proteomes" id="UP000588112">
    <property type="component" value="Unassembled WGS sequence"/>
</dbReference>
<gene>
    <name evidence="2" type="ORF">BJ981_006666</name>
</gene>
<protein>
    <submittedName>
        <fullName evidence="2">Uncharacterized protein</fullName>
    </submittedName>
</protein>
<dbReference type="RefSeq" id="WP_184617278.1">
    <property type="nucleotide sequence ID" value="NZ_BOOS01000050.1"/>
</dbReference>
<evidence type="ECO:0000313" key="2">
    <source>
        <dbReference type="EMBL" id="MBB5630902.1"/>
    </source>
</evidence>
<feature type="transmembrane region" description="Helical" evidence="1">
    <location>
        <begin position="626"/>
        <end position="648"/>
    </location>
</feature>
<proteinExistence type="predicted"/>
<keyword evidence="1" id="KW-1133">Transmembrane helix</keyword>
<evidence type="ECO:0000256" key="1">
    <source>
        <dbReference type="SAM" id="Phobius"/>
    </source>
</evidence>
<keyword evidence="1" id="KW-0812">Transmembrane</keyword>
<dbReference type="EMBL" id="JACHBR010000002">
    <property type="protein sequence ID" value="MBB5630902.1"/>
    <property type="molecule type" value="Genomic_DNA"/>
</dbReference>
<organism evidence="2 3">
    <name type="scientific">Sphaerisporangium krabiense</name>
    <dbReference type="NCBI Taxonomy" id="763782"/>
    <lineage>
        <taxon>Bacteria</taxon>
        <taxon>Bacillati</taxon>
        <taxon>Actinomycetota</taxon>
        <taxon>Actinomycetes</taxon>
        <taxon>Streptosporangiales</taxon>
        <taxon>Streptosporangiaceae</taxon>
        <taxon>Sphaerisporangium</taxon>
    </lineage>
</organism>
<name>A0A7W8ZBF5_9ACTN</name>
<accession>A0A7W8ZBF5</accession>
<keyword evidence="1" id="KW-0472">Membrane</keyword>
<reference evidence="2 3" key="1">
    <citation type="submission" date="2020-08" db="EMBL/GenBank/DDBJ databases">
        <title>Sequencing the genomes of 1000 actinobacteria strains.</title>
        <authorList>
            <person name="Klenk H.-P."/>
        </authorList>
    </citation>
    <scope>NUCLEOTIDE SEQUENCE [LARGE SCALE GENOMIC DNA]</scope>
    <source>
        <strain evidence="2 3">DSM 45790</strain>
    </source>
</reference>
<keyword evidence="3" id="KW-1185">Reference proteome</keyword>
<dbReference type="AlphaFoldDB" id="A0A7W8ZBF5"/>
<comment type="caution">
    <text evidence="2">The sequence shown here is derived from an EMBL/GenBank/DDBJ whole genome shotgun (WGS) entry which is preliminary data.</text>
</comment>
<sequence length="650" mass="69484">MSGVVRLTADWAQFGKDSGAGGDYGIIASSRGEFSRDEFHDILFRWSPGQVTPPEVTISCLRVDDEGAYIGLAVHDWSNRRDHEGRPVALTSYYCVPYTPLQDTPVSYEALYAAVAACAPTGEDPVVLTVPVLDEPQLAAIAARAGETAMAAAALLLAEEQICVLGGENLHVLDRLRYLDTVAALLPYGVRTRLTASTWTDSATPHRIKLSFARHAKKDAFPLYLNTTAGRPWSQTTREYFAALVRRPPATVVRALAAATKPVGFRHAFDVADAVLEGVPMTGDILDVPAPPGPPAPPELPAVPESPPTIEELLHRCAAALDARDYGDLGLAAAGLRTLADGREPGRQERARHRQIIETRVLPAAATGPRGPDESFYDLILRLGYGHALTSADLDSIARAGAPSAELYAAMARMPLADDLVQVRVAVRAPDSPLAHLVGRISIALLIPVAAQEPSDPEVVRYLRDRVTRHPDRLTGNAEIALALEEHAFLSAAVAAAYPGDPESQANVLDEFLHIAYGRSPADDRLGAIVARSVEPHVAMLLVAAASTRARRSRPRALWQALRSRAGLLRQAAPGGPHAAGPAVAAGVPISDTAPTRFFLRTRRHGGPQVLPAPADEHTRGAMVELARFLAIAVPLAVLALTGLYWLIGR</sequence>
<evidence type="ECO:0000313" key="3">
    <source>
        <dbReference type="Proteomes" id="UP000588112"/>
    </source>
</evidence>